<proteinExistence type="predicted"/>
<dbReference type="PANTHER" id="PTHR20992">
    <property type="entry name" value="AT15442P-RELATED"/>
    <property type="match status" value="1"/>
</dbReference>
<evidence type="ECO:0000256" key="2">
    <source>
        <dbReference type="SAM" id="Phobius"/>
    </source>
</evidence>
<dbReference type="AlphaFoldDB" id="A0A6V1TVA9"/>
<keyword evidence="2" id="KW-1133">Transmembrane helix</keyword>
<dbReference type="EMBL" id="HBIU01042645">
    <property type="protein sequence ID" value="CAE0640473.1"/>
    <property type="molecule type" value="Transcribed_RNA"/>
</dbReference>
<gene>
    <name evidence="3" type="ORF">HAKA00212_LOCUS19294</name>
</gene>
<dbReference type="PANTHER" id="PTHR20992:SF9">
    <property type="entry name" value="AT15442P-RELATED"/>
    <property type="match status" value="1"/>
</dbReference>
<feature type="transmembrane region" description="Helical" evidence="2">
    <location>
        <begin position="180"/>
        <end position="201"/>
    </location>
</feature>
<feature type="transmembrane region" description="Helical" evidence="2">
    <location>
        <begin position="117"/>
        <end position="138"/>
    </location>
</feature>
<evidence type="ECO:0000256" key="1">
    <source>
        <dbReference type="SAM" id="MobiDB-lite"/>
    </source>
</evidence>
<keyword evidence="2" id="KW-0472">Membrane</keyword>
<dbReference type="Pfam" id="PF04087">
    <property type="entry name" value="DUF389"/>
    <property type="match status" value="1"/>
</dbReference>
<feature type="transmembrane region" description="Helical" evidence="2">
    <location>
        <begin position="144"/>
        <end position="168"/>
    </location>
</feature>
<feature type="transmembrane region" description="Helical" evidence="2">
    <location>
        <begin position="247"/>
        <end position="270"/>
    </location>
</feature>
<feature type="transmembrane region" description="Helical" evidence="2">
    <location>
        <begin position="221"/>
        <end position="240"/>
    </location>
</feature>
<protein>
    <recommendedName>
        <fullName evidence="4">TIGR00341 family protein</fullName>
    </recommendedName>
</protein>
<accession>A0A6V1TVA9</accession>
<feature type="compositionally biased region" description="Polar residues" evidence="1">
    <location>
        <begin position="400"/>
        <end position="413"/>
    </location>
</feature>
<evidence type="ECO:0008006" key="4">
    <source>
        <dbReference type="Google" id="ProtNLM"/>
    </source>
</evidence>
<name>A0A6V1TVA9_HETAK</name>
<organism evidence="3">
    <name type="scientific">Heterosigma akashiwo</name>
    <name type="common">Chromophytic alga</name>
    <name type="synonym">Heterosigma carterae</name>
    <dbReference type="NCBI Taxonomy" id="2829"/>
    <lineage>
        <taxon>Eukaryota</taxon>
        <taxon>Sar</taxon>
        <taxon>Stramenopiles</taxon>
        <taxon>Ochrophyta</taxon>
        <taxon>Raphidophyceae</taxon>
        <taxon>Chattonellales</taxon>
        <taxon>Chattonellaceae</taxon>
        <taxon>Heterosigma</taxon>
    </lineage>
</organism>
<reference evidence="3" key="1">
    <citation type="submission" date="2021-01" db="EMBL/GenBank/DDBJ databases">
        <authorList>
            <person name="Corre E."/>
            <person name="Pelletier E."/>
            <person name="Niang G."/>
            <person name="Scheremetjew M."/>
            <person name="Finn R."/>
            <person name="Kale V."/>
            <person name="Holt S."/>
            <person name="Cochrane G."/>
            <person name="Meng A."/>
            <person name="Brown T."/>
            <person name="Cohen L."/>
        </authorList>
    </citation>
    <scope>NUCLEOTIDE SEQUENCE</scope>
    <source>
        <strain evidence="3">CCMP3107</strain>
    </source>
</reference>
<sequence>MKLVQITLPKERARQVYDLLERHASHTPIAGIVELRAKNASILQFRVENQHVLSVQTLMQKSGVGIKYGYCDIMELAAGTTVGEIAQKTPKKDRGWFRPTPSVLFTTLYKNIEANSYLTLDTLFLLAASSAVAGIGLATDNQVYVVASMLISPLMGPLNAAAFGLAIFDREMYLRGIRNEFLALLLTLALGAALGAGFAPFAEVLIWPTGEMAGRGIHVELLFSGAVAIAGGLAAAVSECNANVSSIVGIAIAASILPPTVNAGMCAAYARVGPLLGHEVHVAAYYQIAWTSFVLLVVNIFFIYTAAAMVYFSRASLDRFNYKRHDREELAAGINKSTRDVLSSVSDSEHRRGSLSSIGLFGFLPRRKSSSKLKSEGGKGKLLILRNTGGPKKDEEGNNEAIQIQSPGRRNMT</sequence>
<feature type="transmembrane region" description="Helical" evidence="2">
    <location>
        <begin position="290"/>
        <end position="312"/>
    </location>
</feature>
<dbReference type="InterPro" id="IPR005240">
    <property type="entry name" value="DUF389"/>
</dbReference>
<keyword evidence="2" id="KW-0812">Transmembrane</keyword>
<evidence type="ECO:0000313" key="3">
    <source>
        <dbReference type="EMBL" id="CAE0640473.1"/>
    </source>
</evidence>
<feature type="region of interest" description="Disordered" evidence="1">
    <location>
        <begin position="370"/>
        <end position="413"/>
    </location>
</feature>